<keyword evidence="1" id="KW-0732">Signal</keyword>
<comment type="caution">
    <text evidence="3">The sequence shown here is derived from an EMBL/GenBank/DDBJ whole genome shotgun (WGS) entry which is preliminary data.</text>
</comment>
<gene>
    <name evidence="3" type="ORF">ADS79_31200</name>
    <name evidence="2" type="ORF">BRE01_52080</name>
</gene>
<dbReference type="RefSeq" id="WP_049742372.1">
    <property type="nucleotide sequence ID" value="NZ_BJON01000021.1"/>
</dbReference>
<proteinExistence type="predicted"/>
<evidence type="ECO:0000313" key="4">
    <source>
        <dbReference type="Proteomes" id="UP000036834"/>
    </source>
</evidence>
<dbReference type="AlphaFoldDB" id="A0A0K9YK02"/>
<dbReference type="Proteomes" id="UP000319578">
    <property type="component" value="Unassembled WGS sequence"/>
</dbReference>
<reference evidence="4" key="1">
    <citation type="submission" date="2015-07" db="EMBL/GenBank/DDBJ databases">
        <title>Genome sequencing project for genomic taxonomy and phylogenomics of Bacillus-like bacteria.</title>
        <authorList>
            <person name="Liu B."/>
            <person name="Wang J."/>
            <person name="Zhu Y."/>
            <person name="Liu G."/>
            <person name="Chen Q."/>
            <person name="Chen Z."/>
            <person name="Lan J."/>
            <person name="Che J."/>
            <person name="Ge C."/>
            <person name="Shi H."/>
            <person name="Pan Z."/>
            <person name="Liu X."/>
        </authorList>
    </citation>
    <scope>NUCLEOTIDE SEQUENCE [LARGE SCALE GENOMIC DNA]</scope>
    <source>
        <strain evidence="4">DSM 9887</strain>
    </source>
</reference>
<dbReference type="Proteomes" id="UP000036834">
    <property type="component" value="Unassembled WGS sequence"/>
</dbReference>
<dbReference type="OrthoDB" id="1653343at2"/>
<feature type="signal peptide" evidence="1">
    <location>
        <begin position="1"/>
        <end position="25"/>
    </location>
</feature>
<evidence type="ECO:0000313" key="2">
    <source>
        <dbReference type="EMBL" id="GED71506.1"/>
    </source>
</evidence>
<evidence type="ECO:0000256" key="1">
    <source>
        <dbReference type="SAM" id="SignalP"/>
    </source>
</evidence>
<feature type="chain" id="PRO_5038705517" description="Spore coat protein" evidence="1">
    <location>
        <begin position="26"/>
        <end position="316"/>
    </location>
</feature>
<keyword evidence="5" id="KW-1185">Reference proteome</keyword>
<reference evidence="2 5" key="3">
    <citation type="submission" date="2019-06" db="EMBL/GenBank/DDBJ databases">
        <title>Whole genome shotgun sequence of Brevibacillus reuszeri NBRC 15719.</title>
        <authorList>
            <person name="Hosoyama A."/>
            <person name="Uohara A."/>
            <person name="Ohji S."/>
            <person name="Ichikawa N."/>
        </authorList>
    </citation>
    <scope>NUCLEOTIDE SEQUENCE [LARGE SCALE GENOMIC DNA]</scope>
    <source>
        <strain evidence="2 5">NBRC 15719</strain>
    </source>
</reference>
<dbReference type="EMBL" id="BJON01000021">
    <property type="protein sequence ID" value="GED71506.1"/>
    <property type="molecule type" value="Genomic_DNA"/>
</dbReference>
<sequence>MKKGLKTLAAILCSSGLLIASGLGADPVYANTGKTQTYASMVLLQSQHNIPFSIQFLDGFKVKVTNNRTDAVNTFDVSANQSEYFRLGVYQGNGKLQNATTGFAQKLVQLVPFTDANGNLRWKGQQTLWGVNGEDRIAVATSVWNIVNNQPQLLGVTVQPGNFDNLPSSDIEINSGFSMGRDITFVLDTKYADVTGDGVKDQILLVGDKMGSAMNIPAENLRIVVREGKNNQQSFISVGERDSGVLPKLSISDANLDQIPDILVTMPTSTGRVYSQFTWKDNHPAVVVEQQRLNDRSLFQPVNDGNGETISMKAIK</sequence>
<name>A0A0K9YK02_9BACL</name>
<evidence type="ECO:0000313" key="3">
    <source>
        <dbReference type="EMBL" id="KNB68989.1"/>
    </source>
</evidence>
<evidence type="ECO:0000313" key="5">
    <source>
        <dbReference type="Proteomes" id="UP000319578"/>
    </source>
</evidence>
<dbReference type="STRING" id="54915.ADS79_31200"/>
<dbReference type="PATRIC" id="fig|54915.3.peg.5938"/>
<evidence type="ECO:0008006" key="6">
    <source>
        <dbReference type="Google" id="ProtNLM"/>
    </source>
</evidence>
<protein>
    <recommendedName>
        <fullName evidence="6">Spore coat protein</fullName>
    </recommendedName>
</protein>
<dbReference type="EMBL" id="LGIQ01000016">
    <property type="protein sequence ID" value="KNB68989.1"/>
    <property type="molecule type" value="Genomic_DNA"/>
</dbReference>
<accession>A0A0K9YK02</accession>
<reference evidence="3" key="2">
    <citation type="submission" date="2015-07" db="EMBL/GenBank/DDBJ databases">
        <title>MeaNS - Measles Nucleotide Surveillance Program.</title>
        <authorList>
            <person name="Tran T."/>
            <person name="Druce J."/>
        </authorList>
    </citation>
    <scope>NUCLEOTIDE SEQUENCE</scope>
    <source>
        <strain evidence="3">DSM 9887</strain>
    </source>
</reference>
<organism evidence="3 4">
    <name type="scientific">Brevibacillus reuszeri</name>
    <dbReference type="NCBI Taxonomy" id="54915"/>
    <lineage>
        <taxon>Bacteria</taxon>
        <taxon>Bacillati</taxon>
        <taxon>Bacillota</taxon>
        <taxon>Bacilli</taxon>
        <taxon>Bacillales</taxon>
        <taxon>Paenibacillaceae</taxon>
        <taxon>Brevibacillus</taxon>
    </lineage>
</organism>